<feature type="transmembrane region" description="Helical" evidence="1">
    <location>
        <begin position="224"/>
        <end position="240"/>
    </location>
</feature>
<feature type="transmembrane region" description="Helical" evidence="1">
    <location>
        <begin position="109"/>
        <end position="127"/>
    </location>
</feature>
<reference evidence="2 3" key="1">
    <citation type="submission" date="2019-04" db="EMBL/GenBank/DDBJ databases">
        <title>Flavobacterium sp. nov. isolated from construction timber.</title>
        <authorList>
            <person name="Lin S.-Y."/>
            <person name="Chang C.-T."/>
            <person name="Young C.-C."/>
        </authorList>
    </citation>
    <scope>NUCLEOTIDE SEQUENCE [LARGE SCALE GENOMIC DNA]</scope>
    <source>
        <strain evidence="2 3">CC-CTC003</strain>
    </source>
</reference>
<dbReference type="PANTHER" id="PTHR37422">
    <property type="entry name" value="TEICHURONIC ACID BIOSYNTHESIS PROTEIN TUAE"/>
    <property type="match status" value="1"/>
</dbReference>
<feature type="transmembrane region" description="Helical" evidence="1">
    <location>
        <begin position="179"/>
        <end position="212"/>
    </location>
</feature>
<dbReference type="InterPro" id="IPR051533">
    <property type="entry name" value="WaaL-like"/>
</dbReference>
<keyword evidence="1" id="KW-1133">Transmembrane helix</keyword>
<dbReference type="OrthoDB" id="1424618at2"/>
<feature type="transmembrane region" description="Helical" evidence="1">
    <location>
        <begin position="12"/>
        <end position="45"/>
    </location>
</feature>
<keyword evidence="1" id="KW-0472">Membrane</keyword>
<keyword evidence="1" id="KW-0812">Transmembrane</keyword>
<keyword evidence="3" id="KW-1185">Reference proteome</keyword>
<feature type="transmembrane region" description="Helical" evidence="1">
    <location>
        <begin position="329"/>
        <end position="350"/>
    </location>
</feature>
<dbReference type="PANTHER" id="PTHR37422:SF13">
    <property type="entry name" value="LIPOPOLYSACCHARIDE BIOSYNTHESIS PROTEIN PA4999-RELATED"/>
    <property type="match status" value="1"/>
</dbReference>
<evidence type="ECO:0000256" key="1">
    <source>
        <dbReference type="SAM" id="Phobius"/>
    </source>
</evidence>
<feature type="transmembrane region" description="Helical" evidence="1">
    <location>
        <begin position="382"/>
        <end position="398"/>
    </location>
</feature>
<evidence type="ECO:0008006" key="4">
    <source>
        <dbReference type="Google" id="ProtNLM"/>
    </source>
</evidence>
<evidence type="ECO:0000313" key="3">
    <source>
        <dbReference type="Proteomes" id="UP000307507"/>
    </source>
</evidence>
<accession>A0A4S3ZQ27</accession>
<protein>
    <recommendedName>
        <fullName evidence="4">O-antigen ligase</fullName>
    </recommendedName>
</protein>
<feature type="transmembrane region" description="Helical" evidence="1">
    <location>
        <begin position="147"/>
        <end position="167"/>
    </location>
</feature>
<proteinExistence type="predicted"/>
<sequence length="402" mass="47109">MLTIKNYLNQSYDYLLIALILILPFSKGLPNVILGLLALVFILDYKKKYFQEYFQSPLPYLAVLILYVSGQALINGTFMLDLNIYKKYFYLILLPILFFKINNIQRFKILSLIAINASIIGCLFRIFKFYSKFKFFPFADGWTTNFVLLQERPYMGVFCVIGIILAFEQLHKKNKGKYFYLFSILFSLAFILFITVRMAMITVLVLFIIYLFGYLKSNTIRKRLILAGFILFLGTVFMLNKNISKRFFINSTLEKTIENIKQSEPRVIIFGCSGKIVQQDDFSFLFGFDSYTKISERLVACYDDSIEDYSRKSWFLESKFNSHCQFIDFYLIGGIIGLLLFVTFIIKTFLYSYKDFFAMAVFAAFVMFLIVENVFYRQFGCYIFSIFVSLYIINVSRIDGKS</sequence>
<comment type="caution">
    <text evidence="2">The sequence shown here is derived from an EMBL/GenBank/DDBJ whole genome shotgun (WGS) entry which is preliminary data.</text>
</comment>
<gene>
    <name evidence="2" type="ORF">E6C50_16325</name>
</gene>
<organism evidence="2 3">
    <name type="scientific">Flavobacterium supellecticarium</name>
    <dbReference type="NCBI Taxonomy" id="2565924"/>
    <lineage>
        <taxon>Bacteria</taxon>
        <taxon>Pseudomonadati</taxon>
        <taxon>Bacteroidota</taxon>
        <taxon>Flavobacteriia</taxon>
        <taxon>Flavobacteriales</taxon>
        <taxon>Flavobacteriaceae</taxon>
        <taxon>Flavobacterium</taxon>
    </lineage>
</organism>
<dbReference type="RefSeq" id="WP_136404317.1">
    <property type="nucleotide sequence ID" value="NZ_SSNZ01000011.1"/>
</dbReference>
<dbReference type="AlphaFoldDB" id="A0A4S3ZQ27"/>
<feature type="transmembrane region" description="Helical" evidence="1">
    <location>
        <begin position="57"/>
        <end position="78"/>
    </location>
</feature>
<dbReference type="Proteomes" id="UP000307507">
    <property type="component" value="Unassembled WGS sequence"/>
</dbReference>
<dbReference type="EMBL" id="SSNZ01000011">
    <property type="protein sequence ID" value="THF47643.1"/>
    <property type="molecule type" value="Genomic_DNA"/>
</dbReference>
<name>A0A4S3ZQ27_9FLAO</name>
<feature type="transmembrane region" description="Helical" evidence="1">
    <location>
        <begin position="356"/>
        <end position="375"/>
    </location>
</feature>
<evidence type="ECO:0000313" key="2">
    <source>
        <dbReference type="EMBL" id="THF47643.1"/>
    </source>
</evidence>